<dbReference type="eggNOG" id="ENOG503389G">
    <property type="taxonomic scope" value="Bacteria"/>
</dbReference>
<accession>Q3A532</accession>
<evidence type="ECO:0000313" key="1">
    <source>
        <dbReference type="EMBL" id="ABA88525.2"/>
    </source>
</evidence>
<name>Q3A532_SYNC1</name>
<keyword evidence="2" id="KW-1185">Reference proteome</keyword>
<dbReference type="AlphaFoldDB" id="Q3A532"/>
<dbReference type="OrthoDB" id="2967346at2"/>
<proteinExistence type="predicted"/>
<reference evidence="1 2" key="2">
    <citation type="journal article" date="2012" name="BMC Genomics">
        <title>The genome of Pelobacter carbinolicus reveals surprising metabolic capabilities and physiological features.</title>
        <authorList>
            <person name="Aklujkar M."/>
            <person name="Haveman S.A."/>
            <person name="Didonato R.Jr."/>
            <person name="Chertkov O."/>
            <person name="Han C.S."/>
            <person name="Land M.L."/>
            <person name="Brown P."/>
            <person name="Lovley D.R."/>
        </authorList>
    </citation>
    <scope>NUCLEOTIDE SEQUENCE [LARGE SCALE GENOMIC DNA]</scope>
    <source>
        <strain evidence="2">DSM 2380 / NBRC 103641 / GraBd1</strain>
    </source>
</reference>
<protein>
    <submittedName>
        <fullName evidence="1">Uncharacterized protein</fullName>
    </submittedName>
</protein>
<dbReference type="EMBL" id="CP000142">
    <property type="protein sequence ID" value="ABA88525.2"/>
    <property type="molecule type" value="Genomic_DNA"/>
</dbReference>
<reference evidence="2" key="1">
    <citation type="submission" date="2005-10" db="EMBL/GenBank/DDBJ databases">
        <title>Complete sequence of Pelobacter carbinolicus DSM 2380.</title>
        <authorList>
            <person name="Copeland A."/>
            <person name="Lucas S."/>
            <person name="Lapidus A."/>
            <person name="Barry K."/>
            <person name="Detter J.C."/>
            <person name="Glavina T."/>
            <person name="Hammon N."/>
            <person name="Israni S."/>
            <person name="Pitluck S."/>
            <person name="Chertkov O."/>
            <person name="Schmutz J."/>
            <person name="Larimer F."/>
            <person name="Land M."/>
            <person name="Kyrpides N."/>
            <person name="Ivanova N."/>
            <person name="Richardson P."/>
        </authorList>
    </citation>
    <scope>NUCLEOTIDE SEQUENCE [LARGE SCALE GENOMIC DNA]</scope>
    <source>
        <strain evidence="2">DSM 2380 / NBRC 103641 / GraBd1</strain>
    </source>
</reference>
<dbReference type="STRING" id="338963.Pcar_1276"/>
<organism evidence="1 2">
    <name type="scientific">Syntrophotalea carbinolica (strain DSM 2380 / NBRC 103641 / GraBd1)</name>
    <name type="common">Pelobacter carbinolicus</name>
    <dbReference type="NCBI Taxonomy" id="338963"/>
    <lineage>
        <taxon>Bacteria</taxon>
        <taxon>Pseudomonadati</taxon>
        <taxon>Thermodesulfobacteriota</taxon>
        <taxon>Desulfuromonadia</taxon>
        <taxon>Desulfuromonadales</taxon>
        <taxon>Syntrophotaleaceae</taxon>
        <taxon>Syntrophotalea</taxon>
    </lineage>
</organism>
<gene>
    <name evidence="1" type="ordered locus">Pcar_1276</name>
</gene>
<dbReference type="Proteomes" id="UP000002534">
    <property type="component" value="Chromosome"/>
</dbReference>
<dbReference type="HOGENOM" id="CLU_768952_0_0_7"/>
<sequence length="337" mass="39423">MKLFMVESPLQLINAIEAQRHFGVSPDQSLLLVLEGVSPLNQRQTLSLIRESDWSEVKSIGSAQSLVSFLSARMFFHRWLHGRYESIDQVIIGDFRSRFMRHVANTLGQPVVLLDDGTATLAVADRRRQNVTPDAKYERGWRRYLNKRRLFGYRDHDIPALTFFSTFNFQVPDQDRIVKHRYEALRRGMSVCKRQPVRYFIGCPLVEMGIVSESHYRGYLERIAQDFKETICYIPHRREDAPRVRDLATCLNWQVKSFDKPIELVLLEKGELPLGLIGLYSTALDNAHTLFGEQLPIHSYEIPVEDILKSERKVFTERVYTYYRQHYLSDHFQIVNL</sequence>
<evidence type="ECO:0000313" key="2">
    <source>
        <dbReference type="Proteomes" id="UP000002534"/>
    </source>
</evidence>
<dbReference type="RefSeq" id="WP_011341000.1">
    <property type="nucleotide sequence ID" value="NC_007498.2"/>
</dbReference>
<dbReference type="KEGG" id="pca:Pcar_1276"/>